<dbReference type="Gene3D" id="1.20.120.1910">
    <property type="entry name" value="Cysteine-tRNA ligase, C-terminal anti-codon recognition domain"/>
    <property type="match status" value="1"/>
</dbReference>
<dbReference type="EC" id="6.1.1.16" evidence="3"/>
<dbReference type="Pfam" id="PF23493">
    <property type="entry name" value="CysS_C"/>
    <property type="match status" value="1"/>
</dbReference>
<dbReference type="GO" id="GO:0005524">
    <property type="term" value="F:ATP binding"/>
    <property type="evidence" value="ECO:0007669"/>
    <property type="project" value="InterPro"/>
</dbReference>
<dbReference type="InterPro" id="IPR009080">
    <property type="entry name" value="tRNAsynth_Ia_anticodon-bd"/>
</dbReference>
<dbReference type="InterPro" id="IPR015273">
    <property type="entry name" value="Cys-tRNA-synt_Ia_DALR"/>
</dbReference>
<dbReference type="AlphaFoldDB" id="A0A645D4W2"/>
<dbReference type="InterPro" id="IPR056411">
    <property type="entry name" value="CysS_C"/>
</dbReference>
<name>A0A645D4W2_9ZZZZ</name>
<dbReference type="EMBL" id="VSSQ01032932">
    <property type="protein sequence ID" value="MPM84364.1"/>
    <property type="molecule type" value="Genomic_DNA"/>
</dbReference>
<evidence type="ECO:0000259" key="2">
    <source>
        <dbReference type="SMART" id="SM00840"/>
    </source>
</evidence>
<evidence type="ECO:0000256" key="1">
    <source>
        <dbReference type="ARBA" id="ARBA00004496"/>
    </source>
</evidence>
<dbReference type="InterPro" id="IPR024909">
    <property type="entry name" value="Cys-tRNA/MSH_ligase"/>
</dbReference>
<dbReference type="SMART" id="SM00840">
    <property type="entry name" value="DALR_2"/>
    <property type="match status" value="1"/>
</dbReference>
<dbReference type="GO" id="GO:0005829">
    <property type="term" value="C:cytosol"/>
    <property type="evidence" value="ECO:0007669"/>
    <property type="project" value="TreeGrafter"/>
</dbReference>
<gene>
    <name evidence="3" type="primary">cysS_36</name>
    <name evidence="3" type="ORF">SDC9_131435</name>
</gene>
<comment type="subcellular location">
    <subcellularLocation>
        <location evidence="1">Cytoplasm</location>
    </subcellularLocation>
</comment>
<evidence type="ECO:0000313" key="3">
    <source>
        <dbReference type="EMBL" id="MPM84364.1"/>
    </source>
</evidence>
<organism evidence="3">
    <name type="scientific">bioreactor metagenome</name>
    <dbReference type="NCBI Taxonomy" id="1076179"/>
    <lineage>
        <taxon>unclassified sequences</taxon>
        <taxon>metagenomes</taxon>
        <taxon>ecological metagenomes</taxon>
    </lineage>
</organism>
<comment type="caution">
    <text evidence="3">The sequence shown here is derived from an EMBL/GenBank/DDBJ whole genome shotgun (WGS) entry which is preliminary data.</text>
</comment>
<accession>A0A645D4W2</accession>
<keyword evidence="3" id="KW-0436">Ligase</keyword>
<dbReference type="Pfam" id="PF09190">
    <property type="entry name" value="DALR_2"/>
    <property type="match status" value="1"/>
</dbReference>
<dbReference type="GO" id="GO:0004817">
    <property type="term" value="F:cysteine-tRNA ligase activity"/>
    <property type="evidence" value="ECO:0007669"/>
    <property type="project" value="UniProtKB-EC"/>
</dbReference>
<dbReference type="PANTHER" id="PTHR10890">
    <property type="entry name" value="CYSTEINYL-TRNA SYNTHETASE"/>
    <property type="match status" value="1"/>
</dbReference>
<feature type="domain" description="Cysteinyl-tRNA synthetase class Ia DALR" evidence="2">
    <location>
        <begin position="1"/>
        <end position="59"/>
    </location>
</feature>
<protein>
    <submittedName>
        <fullName evidence="3">Cysteine--tRNA ligase</fullName>
        <ecNumber evidence="3">6.1.1.16</ecNumber>
    </submittedName>
</protein>
<dbReference type="PANTHER" id="PTHR10890:SF3">
    <property type="entry name" value="CYSTEINE--TRNA LIGASE, CYTOPLASMIC"/>
    <property type="match status" value="1"/>
</dbReference>
<dbReference type="GO" id="GO:0006423">
    <property type="term" value="P:cysteinyl-tRNA aminoacylation"/>
    <property type="evidence" value="ECO:0007669"/>
    <property type="project" value="InterPro"/>
</dbReference>
<proteinExistence type="predicted"/>
<sequence>MDDDFNTADAITAVYELVKFINVKVKEGFSKKTAVASQKMLMELCAILGILQDNAETEEDFEKEKIEALIEKRTEAKKAKDFAAADAIRDELAAMGITIKDTRQGVQWFRG</sequence>
<reference evidence="3" key="1">
    <citation type="submission" date="2019-08" db="EMBL/GenBank/DDBJ databases">
        <authorList>
            <person name="Kucharzyk K."/>
            <person name="Murdoch R.W."/>
            <person name="Higgins S."/>
            <person name="Loffler F."/>
        </authorList>
    </citation>
    <scope>NUCLEOTIDE SEQUENCE</scope>
</reference>
<dbReference type="SUPFAM" id="SSF47323">
    <property type="entry name" value="Anticodon-binding domain of a subclass of class I aminoacyl-tRNA synthetases"/>
    <property type="match status" value="1"/>
</dbReference>